<reference evidence="4 5" key="2">
    <citation type="submission" date="2024-07" db="EMBL/GenBank/DDBJ databases">
        <authorList>
            <person name="Akdeniz Z."/>
        </authorList>
    </citation>
    <scope>NUCLEOTIDE SEQUENCE [LARGE SCALE GENOMIC DNA]</scope>
</reference>
<dbReference type="SUPFAM" id="SSF52058">
    <property type="entry name" value="L domain-like"/>
    <property type="match status" value="2"/>
</dbReference>
<dbReference type="Proteomes" id="UP001642409">
    <property type="component" value="Unassembled WGS sequence"/>
</dbReference>
<evidence type="ECO:0000313" key="4">
    <source>
        <dbReference type="EMBL" id="CAL6106944.1"/>
    </source>
</evidence>
<keyword evidence="1" id="KW-0433">Leucine-rich repeat</keyword>
<dbReference type="AlphaFoldDB" id="A0AA86NRF1"/>
<dbReference type="Gene3D" id="3.80.10.10">
    <property type="entry name" value="Ribonuclease Inhibitor"/>
    <property type="match status" value="4"/>
</dbReference>
<dbReference type="EMBL" id="CAXDID020000622">
    <property type="protein sequence ID" value="CAL6106944.1"/>
    <property type="molecule type" value="Genomic_DNA"/>
</dbReference>
<evidence type="ECO:0000313" key="5">
    <source>
        <dbReference type="Proteomes" id="UP001642409"/>
    </source>
</evidence>
<dbReference type="PANTHER" id="PTHR46652">
    <property type="entry name" value="LEUCINE-RICH REPEAT AND IQ DOMAIN-CONTAINING PROTEIN 1-RELATED"/>
    <property type="match status" value="1"/>
</dbReference>
<reference evidence="3" key="1">
    <citation type="submission" date="2023-06" db="EMBL/GenBank/DDBJ databases">
        <authorList>
            <person name="Kurt Z."/>
        </authorList>
    </citation>
    <scope>NUCLEOTIDE SEQUENCE</scope>
</reference>
<keyword evidence="5" id="KW-1185">Reference proteome</keyword>
<keyword evidence="2" id="KW-0677">Repeat</keyword>
<name>A0AA86NRF1_9EUKA</name>
<organism evidence="3">
    <name type="scientific">Hexamita inflata</name>
    <dbReference type="NCBI Taxonomy" id="28002"/>
    <lineage>
        <taxon>Eukaryota</taxon>
        <taxon>Metamonada</taxon>
        <taxon>Diplomonadida</taxon>
        <taxon>Hexamitidae</taxon>
        <taxon>Hexamitinae</taxon>
        <taxon>Hexamita</taxon>
    </lineage>
</organism>
<dbReference type="InterPro" id="IPR001611">
    <property type="entry name" value="Leu-rich_rpt"/>
</dbReference>
<gene>
    <name evidence="3" type="ORF">HINF_LOCUS11869</name>
    <name evidence="4" type="ORF">HINF_LOCUS74107</name>
</gene>
<evidence type="ECO:0000256" key="1">
    <source>
        <dbReference type="ARBA" id="ARBA00022614"/>
    </source>
</evidence>
<comment type="caution">
    <text evidence="3">The sequence shown here is derived from an EMBL/GenBank/DDBJ whole genome shotgun (WGS) entry which is preliminary data.</text>
</comment>
<dbReference type="InterPro" id="IPR032675">
    <property type="entry name" value="LRR_dom_sf"/>
</dbReference>
<accession>A0AA86NRF1</accession>
<dbReference type="EMBL" id="CATOUU010000308">
    <property type="protein sequence ID" value="CAI9924224.1"/>
    <property type="molecule type" value="Genomic_DNA"/>
</dbReference>
<dbReference type="InterPro" id="IPR025875">
    <property type="entry name" value="Leu-rich_rpt_4"/>
</dbReference>
<dbReference type="Pfam" id="PF12799">
    <property type="entry name" value="LRR_4"/>
    <property type="match status" value="1"/>
</dbReference>
<protein>
    <submittedName>
        <fullName evidence="3">Leucine-rich repeat protein</fullName>
    </submittedName>
    <submittedName>
        <fullName evidence="4">Leucine-rich_repeat protein</fullName>
    </submittedName>
</protein>
<dbReference type="SUPFAM" id="SSF52075">
    <property type="entry name" value="Outer arm dynein light chain 1"/>
    <property type="match status" value="1"/>
</dbReference>
<evidence type="ECO:0000256" key="2">
    <source>
        <dbReference type="ARBA" id="ARBA00022737"/>
    </source>
</evidence>
<dbReference type="PROSITE" id="PS51450">
    <property type="entry name" value="LRR"/>
    <property type="match status" value="5"/>
</dbReference>
<evidence type="ECO:0000313" key="3">
    <source>
        <dbReference type="EMBL" id="CAI9924224.1"/>
    </source>
</evidence>
<dbReference type="InterPro" id="IPR050836">
    <property type="entry name" value="SDS22/Internalin_LRR"/>
</dbReference>
<proteinExistence type="predicted"/>
<dbReference type="SMART" id="SM00365">
    <property type="entry name" value="LRR_SD22"/>
    <property type="match status" value="9"/>
</dbReference>
<sequence>MKDQDLQVITTLTLLTQLQLSACDLYNIDPLAKSVNIKGIKIRNLVSLQYLDVSNNHLKNVDRLSLFYNLKELYIGRNEIKNISKLAKLVRLQLLDVNTNYGYEDKYPDFLGGLEKLTQLNIIDNYTPYKLEVIKKFKNRIINGSLQISNHYKLRNLKFISSFNLQKLTIHKCQIQNLSLAQSVTEKYSSVTELNIVFCDIQDLDALEFKDVKILNLEGNKLKTIRNFCILQHLETFNISKNKFSDISFMQSSPLTTFNAQHNTIKDTSVLTSLPKLKELFLSINEDRYDYIDLNPLLHLCQLTKLHIADCGAFNIEILRPLTNLEELNISGCTNMGTYRLENQQKLIVLNLSNIKDSNVKFDFLKQFKCLKELNLSNNRGLDISNLPAQLTKLTIVNTAFRHISNIQDIYKLENLQYFDFHHINKINLSPISQMCRLKHLNLSKCEINSIQDLKDLTNLEELDISFNLVKIDTEIDYFIQSINISVIYLFKSLVKLNLSNSNINNLQAIKQLVNLKELELNENYRIEITPLQYLTQLTKLGLKDCQIQNIQALMPLHNLEQLNLQKNLIIDISPLKQMTKLKILSVASNQIFNFKAIQHLANFDEFSIENQQHFDQQTKRDIYKGNAEQAIYTSVNIFREIGIKRKNQKQIYLTIKHRVEQMFLKQNMNNASFMRNASFFFQQTIVDSQ</sequence>
<dbReference type="PANTHER" id="PTHR46652:SF3">
    <property type="entry name" value="LEUCINE-RICH REPEAT-CONTAINING PROTEIN 9"/>
    <property type="match status" value="1"/>
</dbReference>